<organism evidence="2 3">
    <name type="scientific">Cedecea neteri</name>
    <dbReference type="NCBI Taxonomy" id="158822"/>
    <lineage>
        <taxon>Bacteria</taxon>
        <taxon>Pseudomonadati</taxon>
        <taxon>Pseudomonadota</taxon>
        <taxon>Gammaproteobacteria</taxon>
        <taxon>Enterobacterales</taxon>
        <taxon>Enterobacteriaceae</taxon>
        <taxon>Cedecea</taxon>
    </lineage>
</organism>
<evidence type="ECO:0000256" key="1">
    <source>
        <dbReference type="SAM" id="Phobius"/>
    </source>
</evidence>
<dbReference type="EMBL" id="UAVU01000007">
    <property type="protein sequence ID" value="SQC91300.1"/>
    <property type="molecule type" value="Genomic_DNA"/>
</dbReference>
<dbReference type="Proteomes" id="UP000251197">
    <property type="component" value="Unassembled WGS sequence"/>
</dbReference>
<reference evidence="2 3" key="1">
    <citation type="submission" date="2018-06" db="EMBL/GenBank/DDBJ databases">
        <authorList>
            <consortium name="Pathogen Informatics"/>
            <person name="Doyle S."/>
        </authorList>
    </citation>
    <scope>NUCLEOTIDE SEQUENCE [LARGE SCALE GENOMIC DNA]</scope>
    <source>
        <strain evidence="2 3">NCTC12120</strain>
    </source>
</reference>
<feature type="transmembrane region" description="Helical" evidence="1">
    <location>
        <begin position="28"/>
        <end position="48"/>
    </location>
</feature>
<sequence>MVFGKYRMKYFPKPTVNKTKLLYRLPPWFYLFPLCILIMLAAVFSQFYQDEGLGWLFSLPVKG</sequence>
<accession>A0A2X3KUP6</accession>
<evidence type="ECO:0000313" key="3">
    <source>
        <dbReference type="Proteomes" id="UP000251197"/>
    </source>
</evidence>
<gene>
    <name evidence="2" type="ORF">NCTC12120_04453</name>
</gene>
<dbReference type="AlphaFoldDB" id="A0A2X3KUP6"/>
<protein>
    <submittedName>
        <fullName evidence="2">Uncharacterized protein</fullName>
    </submittedName>
</protein>
<keyword evidence="1" id="KW-1133">Transmembrane helix</keyword>
<evidence type="ECO:0000313" key="2">
    <source>
        <dbReference type="EMBL" id="SQC91300.1"/>
    </source>
</evidence>
<keyword evidence="1" id="KW-0812">Transmembrane</keyword>
<name>A0A2X3KUP6_9ENTR</name>
<keyword evidence="1" id="KW-0472">Membrane</keyword>
<proteinExistence type="predicted"/>